<comment type="caution">
    <text evidence="1">The sequence shown here is derived from an EMBL/GenBank/DDBJ whole genome shotgun (WGS) entry which is preliminary data.</text>
</comment>
<dbReference type="EMBL" id="CAJGYO010000013">
    <property type="protein sequence ID" value="CAD6264867.1"/>
    <property type="molecule type" value="Genomic_DNA"/>
</dbReference>
<dbReference type="AlphaFoldDB" id="A0A811R486"/>
<protein>
    <submittedName>
        <fullName evidence="1">Uncharacterized protein</fullName>
    </submittedName>
</protein>
<keyword evidence="2" id="KW-1185">Reference proteome</keyword>
<gene>
    <name evidence="1" type="ORF">NCGR_LOCUS48172</name>
</gene>
<evidence type="ECO:0000313" key="2">
    <source>
        <dbReference type="Proteomes" id="UP000604825"/>
    </source>
</evidence>
<dbReference type="Proteomes" id="UP000604825">
    <property type="component" value="Unassembled WGS sequence"/>
</dbReference>
<accession>A0A811R486</accession>
<reference evidence="1" key="1">
    <citation type="submission" date="2020-10" db="EMBL/GenBank/DDBJ databases">
        <authorList>
            <person name="Han B."/>
            <person name="Lu T."/>
            <person name="Zhao Q."/>
            <person name="Huang X."/>
            <person name="Zhao Y."/>
        </authorList>
    </citation>
    <scope>NUCLEOTIDE SEQUENCE</scope>
</reference>
<organism evidence="1 2">
    <name type="scientific">Miscanthus lutarioriparius</name>
    <dbReference type="NCBI Taxonomy" id="422564"/>
    <lineage>
        <taxon>Eukaryota</taxon>
        <taxon>Viridiplantae</taxon>
        <taxon>Streptophyta</taxon>
        <taxon>Embryophyta</taxon>
        <taxon>Tracheophyta</taxon>
        <taxon>Spermatophyta</taxon>
        <taxon>Magnoliopsida</taxon>
        <taxon>Liliopsida</taxon>
        <taxon>Poales</taxon>
        <taxon>Poaceae</taxon>
        <taxon>PACMAD clade</taxon>
        <taxon>Panicoideae</taxon>
        <taxon>Andropogonodae</taxon>
        <taxon>Andropogoneae</taxon>
        <taxon>Saccharinae</taxon>
        <taxon>Miscanthus</taxon>
    </lineage>
</organism>
<evidence type="ECO:0000313" key="1">
    <source>
        <dbReference type="EMBL" id="CAD6264867.1"/>
    </source>
</evidence>
<name>A0A811R486_9POAL</name>
<proteinExistence type="predicted"/>
<dbReference type="OrthoDB" id="1806at2759"/>
<sequence>MVARVWTVEAWPDHHLLPHGGEALPSKDASSAPAAAVPCAAATAAGGASAVSETKIELLLYLLRHGCGQRRGSCWGRLGRRRGGALRRRLAWRRRSGRRSSPRVGDVVEDGSGALIVTGTDGGAGEKETRRTLAQVPYLLSLKLNVAEWLEAGKMQWVKLVIMTKATTHQRGARALDFNIITDAEVVKKGAIKEKGDKEIMREIQAIMPLHLAFTPAPMSHKENMI</sequence>